<gene>
    <name evidence="3" type="ORF">H1B31_10870</name>
</gene>
<accession>A0A7G7VJN1</accession>
<dbReference type="Pfam" id="PF05762">
    <property type="entry name" value="VWA_CoxE"/>
    <property type="match status" value="1"/>
</dbReference>
<dbReference type="InterPro" id="IPR008912">
    <property type="entry name" value="Uncharacterised_CoxE"/>
</dbReference>
<organism evidence="3 4">
    <name type="scientific">Selenomonas timonae</name>
    <dbReference type="NCBI Taxonomy" id="2754044"/>
    <lineage>
        <taxon>Bacteria</taxon>
        <taxon>Bacillati</taxon>
        <taxon>Bacillota</taxon>
        <taxon>Negativicutes</taxon>
        <taxon>Selenomonadales</taxon>
        <taxon>Selenomonadaceae</taxon>
        <taxon>Selenomonas</taxon>
    </lineage>
</organism>
<dbReference type="SUPFAM" id="SSF53300">
    <property type="entry name" value="vWA-like"/>
    <property type="match status" value="1"/>
</dbReference>
<protein>
    <submittedName>
        <fullName evidence="3">VWA domain-containing protein</fullName>
    </submittedName>
</protein>
<evidence type="ECO:0000313" key="3">
    <source>
        <dbReference type="EMBL" id="QNH54324.1"/>
    </source>
</evidence>
<keyword evidence="4" id="KW-1185">Reference proteome</keyword>
<sequence>MWKKIQCAVIACLLCVTCAATASAAVRSDDVRRAEKPERIELVLVLDKSGSMQGLESDTIGGFNSMIEKQKALSTPVDVTAVLFNDTTDVLYTHKNIRLVRPLTDKEYEVGGTTALLDAVGNTILKVEREPSVKSRGTKVVFVIITDGLENASAEFSKTKVKQMISDKQEKAGWDFIYLGANIDAVEEADAIGVKKSNAVTYKNTRKGVRANYDAVSAFVAETAERGDADTSGEWRSYVEEDTTK</sequence>
<feature type="chain" id="PRO_5029012728" evidence="1">
    <location>
        <begin position="25"/>
        <end position="245"/>
    </location>
</feature>
<dbReference type="Gene3D" id="3.40.50.410">
    <property type="entry name" value="von Willebrand factor, type A domain"/>
    <property type="match status" value="1"/>
</dbReference>
<evidence type="ECO:0000313" key="4">
    <source>
        <dbReference type="Proteomes" id="UP000515480"/>
    </source>
</evidence>
<dbReference type="InterPro" id="IPR036465">
    <property type="entry name" value="vWFA_dom_sf"/>
</dbReference>
<feature type="signal peptide" evidence="1">
    <location>
        <begin position="1"/>
        <end position="24"/>
    </location>
</feature>
<dbReference type="AlphaFoldDB" id="A0A7G7VJN1"/>
<dbReference type="EMBL" id="CP060204">
    <property type="protein sequence ID" value="QNH54324.1"/>
    <property type="molecule type" value="Genomic_DNA"/>
</dbReference>
<dbReference type="PROSITE" id="PS50234">
    <property type="entry name" value="VWFA"/>
    <property type="match status" value="1"/>
</dbReference>
<proteinExistence type="predicted"/>
<evidence type="ECO:0000259" key="2">
    <source>
        <dbReference type="PROSITE" id="PS50234"/>
    </source>
</evidence>
<feature type="domain" description="VWFA" evidence="2">
    <location>
        <begin position="41"/>
        <end position="223"/>
    </location>
</feature>
<dbReference type="RefSeq" id="WP_009441868.1">
    <property type="nucleotide sequence ID" value="NZ_CP060204.1"/>
</dbReference>
<keyword evidence="1" id="KW-0732">Signal</keyword>
<reference evidence="3 4" key="1">
    <citation type="submission" date="2020-07" db="EMBL/GenBank/DDBJ databases">
        <title>Complete genome and description of Selenomonas timonensis sp. nov., a new bacterium isolated from a gingivitis subject.</title>
        <authorList>
            <person name="Antezack A."/>
        </authorList>
    </citation>
    <scope>NUCLEOTIDE SEQUENCE [LARGE SCALE GENOMIC DNA]</scope>
    <source>
        <strain evidence="3 4">Marseille-Q3039</strain>
    </source>
</reference>
<name>A0A7G7VJN1_9FIRM</name>
<dbReference type="CDD" id="cd00198">
    <property type="entry name" value="vWFA"/>
    <property type="match status" value="1"/>
</dbReference>
<dbReference type="Proteomes" id="UP000515480">
    <property type="component" value="Chromosome"/>
</dbReference>
<dbReference type="KEGG" id="stim:H1B31_10870"/>
<dbReference type="InterPro" id="IPR002035">
    <property type="entry name" value="VWF_A"/>
</dbReference>
<evidence type="ECO:0000256" key="1">
    <source>
        <dbReference type="SAM" id="SignalP"/>
    </source>
</evidence>